<reference evidence="3" key="1">
    <citation type="submission" date="2020-06" db="EMBL/GenBank/DDBJ databases">
        <authorList>
            <consortium name="Plant Systems Biology data submission"/>
        </authorList>
    </citation>
    <scope>NUCLEOTIDE SEQUENCE</scope>
    <source>
        <strain evidence="3">D6</strain>
    </source>
</reference>
<keyword evidence="2" id="KW-0732">Signal</keyword>
<feature type="signal peptide" evidence="2">
    <location>
        <begin position="1"/>
        <end position="26"/>
    </location>
</feature>
<dbReference type="AlphaFoldDB" id="A0A9N8E1R7"/>
<evidence type="ECO:0000256" key="2">
    <source>
        <dbReference type="SAM" id="SignalP"/>
    </source>
</evidence>
<organism evidence="3 4">
    <name type="scientific">Seminavis robusta</name>
    <dbReference type="NCBI Taxonomy" id="568900"/>
    <lineage>
        <taxon>Eukaryota</taxon>
        <taxon>Sar</taxon>
        <taxon>Stramenopiles</taxon>
        <taxon>Ochrophyta</taxon>
        <taxon>Bacillariophyta</taxon>
        <taxon>Bacillariophyceae</taxon>
        <taxon>Bacillariophycidae</taxon>
        <taxon>Naviculales</taxon>
        <taxon>Naviculaceae</taxon>
        <taxon>Seminavis</taxon>
    </lineage>
</organism>
<name>A0A9N8E1R7_9STRA</name>
<feature type="chain" id="PRO_5040368679" evidence="2">
    <location>
        <begin position="27"/>
        <end position="172"/>
    </location>
</feature>
<dbReference type="Proteomes" id="UP001153069">
    <property type="component" value="Unassembled WGS sequence"/>
</dbReference>
<evidence type="ECO:0000313" key="4">
    <source>
        <dbReference type="Proteomes" id="UP001153069"/>
    </source>
</evidence>
<evidence type="ECO:0000256" key="1">
    <source>
        <dbReference type="SAM" id="MobiDB-lite"/>
    </source>
</evidence>
<evidence type="ECO:0000313" key="3">
    <source>
        <dbReference type="EMBL" id="CAB9510620.1"/>
    </source>
</evidence>
<feature type="region of interest" description="Disordered" evidence="1">
    <location>
        <begin position="151"/>
        <end position="172"/>
    </location>
</feature>
<keyword evidence="4" id="KW-1185">Reference proteome</keyword>
<sequence length="172" mass="16940">MSSLRLYNVLTIVLLVLSRTWEATDAFAGFTGDGKGKGAIGGGGGKGANFAGAAGGKGAAEGGGAESGGFDFGNVLPDPLEVIGSIVDNVGDAMNPDESDIEGESMGNSTSSNSTIFSAAVDVALETAMETAYLTAENLVAEVVSTLSNAVGGGGGRKLSKLRGAKSSTVEA</sequence>
<comment type="caution">
    <text evidence="3">The sequence shown here is derived from an EMBL/GenBank/DDBJ whole genome shotgun (WGS) entry which is preliminary data.</text>
</comment>
<accession>A0A9N8E1R7</accession>
<gene>
    <name evidence="3" type="ORF">SEMRO_444_G144390.1</name>
</gene>
<dbReference type="EMBL" id="CAICTM010000443">
    <property type="protein sequence ID" value="CAB9510620.1"/>
    <property type="molecule type" value="Genomic_DNA"/>
</dbReference>
<protein>
    <submittedName>
        <fullName evidence="3">Uncharacterized protein</fullName>
    </submittedName>
</protein>
<proteinExistence type="predicted"/>